<proteinExistence type="predicted"/>
<dbReference type="EMBL" id="CP040818">
    <property type="protein sequence ID" value="QDL90826.1"/>
    <property type="molecule type" value="Genomic_DNA"/>
</dbReference>
<keyword evidence="2" id="KW-1185">Reference proteome</keyword>
<dbReference type="KEGG" id="ppru:FDP22_02915"/>
<reference evidence="1 2" key="1">
    <citation type="submission" date="2019-06" db="EMBL/GenBank/DDBJ databases">
        <title>Genome sequence of Rhodobacteraceae bacterium D4M1.</title>
        <authorList>
            <person name="Cao J."/>
        </authorList>
    </citation>
    <scope>NUCLEOTIDE SEQUENCE [LARGE SCALE GENOMIC DNA]</scope>
    <source>
        <strain evidence="1 2">D4M1</strain>
    </source>
</reference>
<dbReference type="AlphaFoldDB" id="A0A5B8FQD6"/>
<dbReference type="GO" id="GO:0016757">
    <property type="term" value="F:glycosyltransferase activity"/>
    <property type="evidence" value="ECO:0007669"/>
    <property type="project" value="TreeGrafter"/>
</dbReference>
<keyword evidence="1" id="KW-0808">Transferase</keyword>
<dbReference type="PANTHER" id="PTHR45947">
    <property type="entry name" value="SULFOQUINOVOSYL TRANSFERASE SQD2"/>
    <property type="match status" value="1"/>
</dbReference>
<evidence type="ECO:0000313" key="1">
    <source>
        <dbReference type="EMBL" id="QDL90826.1"/>
    </source>
</evidence>
<organism evidence="1 2">
    <name type="scientific">Paroceanicella profunda</name>
    <dbReference type="NCBI Taxonomy" id="2579971"/>
    <lineage>
        <taxon>Bacteria</taxon>
        <taxon>Pseudomonadati</taxon>
        <taxon>Pseudomonadota</taxon>
        <taxon>Alphaproteobacteria</taxon>
        <taxon>Rhodobacterales</taxon>
        <taxon>Paracoccaceae</taxon>
        <taxon>Paroceanicella</taxon>
    </lineage>
</organism>
<gene>
    <name evidence="1" type="ORF">FDP22_02915</name>
</gene>
<dbReference type="OrthoDB" id="5443996at2"/>
<protein>
    <submittedName>
        <fullName evidence="1">Glycosyltransferase family 4 protein</fullName>
    </submittedName>
</protein>
<dbReference type="Proteomes" id="UP000305888">
    <property type="component" value="Chromosome"/>
</dbReference>
<dbReference type="SUPFAM" id="SSF53756">
    <property type="entry name" value="UDP-Glycosyltransferase/glycogen phosphorylase"/>
    <property type="match status" value="1"/>
</dbReference>
<dbReference type="InterPro" id="IPR050194">
    <property type="entry name" value="Glycosyltransferase_grp1"/>
</dbReference>
<accession>A0A5B8FQD6</accession>
<dbReference type="Pfam" id="PF13692">
    <property type="entry name" value="Glyco_trans_1_4"/>
    <property type="match status" value="1"/>
</dbReference>
<sequence length="355" mass="38316">MTHVAFYAPMKAPDSPTPSGDREIARLTLLALTAAGFRPELASRLRSRDAAGDTAEQARLIALAEAEIDRLKRLWERDPPALWFTYHCYWKAPDLIGPALARHFGIPYVISEAIHSERRMAGPWADFAHRARAALDAADLLYWTTPRDLPGLCEVARPGQLRELPPFIDPGPAPPPGPGPDAAAGPRLLTVAMMREGDKLRSYTRLRETLGHLPRPWSLTIVGGGPAAAEVAALFAGLEGVTFHGQENDPARMRRLYETHDLFVWPGVGEGFGMVFLEAQAAGLPAICDNHSGPATVVPFRPLPDPADPSALAAAIAALPRDADARAATRAHVLAHHGLDAAARSLRIQLGELMT</sequence>
<dbReference type="RefSeq" id="WP_138576363.1">
    <property type="nucleotide sequence ID" value="NZ_CP040818.1"/>
</dbReference>
<dbReference type="PANTHER" id="PTHR45947:SF3">
    <property type="entry name" value="SULFOQUINOVOSYL TRANSFERASE SQD2"/>
    <property type="match status" value="1"/>
</dbReference>
<dbReference type="Gene3D" id="3.40.50.2000">
    <property type="entry name" value="Glycogen Phosphorylase B"/>
    <property type="match status" value="2"/>
</dbReference>
<evidence type="ECO:0000313" key="2">
    <source>
        <dbReference type="Proteomes" id="UP000305888"/>
    </source>
</evidence>
<name>A0A5B8FQD6_9RHOB</name>